<keyword evidence="3" id="KW-1185">Reference proteome</keyword>
<dbReference type="AlphaFoldDB" id="A0A8J9VI56"/>
<reference evidence="2" key="1">
    <citation type="submission" date="2021-12" db="EMBL/GenBank/DDBJ databases">
        <authorList>
            <person name="Martin H S."/>
        </authorList>
    </citation>
    <scope>NUCLEOTIDE SEQUENCE</scope>
</reference>
<accession>A0A8J9VI56</accession>
<feature type="non-terminal residue" evidence="2">
    <location>
        <position position="374"/>
    </location>
</feature>
<name>A0A8J9VI56_9NEOP</name>
<gene>
    <name evidence="2" type="ORF">BINO364_LOCUS6154</name>
</gene>
<dbReference type="Proteomes" id="UP000838878">
    <property type="component" value="Chromosome 14"/>
</dbReference>
<dbReference type="OrthoDB" id="7476648at2759"/>
<evidence type="ECO:0000256" key="1">
    <source>
        <dbReference type="SAM" id="MobiDB-lite"/>
    </source>
</evidence>
<organism evidence="2 3">
    <name type="scientific">Brenthis ino</name>
    <name type="common">lesser marbled fritillary</name>
    <dbReference type="NCBI Taxonomy" id="405034"/>
    <lineage>
        <taxon>Eukaryota</taxon>
        <taxon>Metazoa</taxon>
        <taxon>Ecdysozoa</taxon>
        <taxon>Arthropoda</taxon>
        <taxon>Hexapoda</taxon>
        <taxon>Insecta</taxon>
        <taxon>Pterygota</taxon>
        <taxon>Neoptera</taxon>
        <taxon>Endopterygota</taxon>
        <taxon>Lepidoptera</taxon>
        <taxon>Glossata</taxon>
        <taxon>Ditrysia</taxon>
        <taxon>Papilionoidea</taxon>
        <taxon>Nymphalidae</taxon>
        <taxon>Heliconiinae</taxon>
        <taxon>Argynnini</taxon>
        <taxon>Brenthis</taxon>
    </lineage>
</organism>
<dbReference type="EMBL" id="OV170234">
    <property type="protein sequence ID" value="CAH0719860.1"/>
    <property type="molecule type" value="Genomic_DNA"/>
</dbReference>
<evidence type="ECO:0000313" key="3">
    <source>
        <dbReference type="Proteomes" id="UP000838878"/>
    </source>
</evidence>
<feature type="region of interest" description="Disordered" evidence="1">
    <location>
        <begin position="1"/>
        <end position="20"/>
    </location>
</feature>
<proteinExistence type="predicted"/>
<protein>
    <submittedName>
        <fullName evidence="2">Uncharacterized protein</fullName>
    </submittedName>
</protein>
<sequence length="374" mass="43210">MNRTQRKYVPSIKRNELPLKEKDTNYNDEFEELLPPKSRRHPFKTNKPMTNRCCFFSPDCKDVELTTDDSGAYVDDHFNSLIKQQYDFDPAVPDTIRNLKELRKVLCGASKVDNCSQYGNEGESYIKTSDGSKWQSVDDTNNIEQYLISDKDNITSHVPISTNIRICETPHIKVIAEKFTKFKKNNVEVRKLEEKIVCVEYDIFEESSGDVMDQEKPIQKMRAYFSLKPTSDSVPNTIPSTIKNKYDIQEEDLKNLNQKEIEMIDSKIAENKPYLDDLKRVLKRKQALEFKKRKSNLDLMALYEMAKTDSLVLDKHFSTDLLNEKELNEIKDLIVKTSAKSVHGLSRRTIKQQMSDLKSNNNAASQSIIAELIG</sequence>
<evidence type="ECO:0000313" key="2">
    <source>
        <dbReference type="EMBL" id="CAH0719860.1"/>
    </source>
</evidence>